<sequence length="294" mass="29982">MVVSLGPRFLAIDWGTTNRRVYLIEDGAVARTERDDRGVTAVAKGGFEAEAAAVRERFGDLPMLLAGMVGSNIGWRAAPYVAAPAGFGALAEAVLWLDPRTGIVPGLSVVADGRGDVMRGEEVQLLGAVAAGLAPADALLCQPGTHCKWAEMAGGEVACFTTAMTGELFALLRKHGLLAAQLGGEVTPGDAFLAGVEEGKRRDLAASLFGIRAAGLLGLRDDADAAAFASGLLIGGDVGARLAGSAHDTVHILADPGLGGLYALAVEAHGRAARLVDSHAAFAAGIIRIGELIA</sequence>
<keyword evidence="1" id="KW-0418">Kinase</keyword>
<dbReference type="OrthoDB" id="256574at2"/>
<dbReference type="EMBL" id="QWLV01000001">
    <property type="protein sequence ID" value="RHW18715.1"/>
    <property type="molecule type" value="Genomic_DNA"/>
</dbReference>
<dbReference type="Gene3D" id="3.30.420.300">
    <property type="entry name" value="2-keto-3-deoxy-galactonokinase, substrate binding domain"/>
    <property type="match status" value="1"/>
</dbReference>
<dbReference type="Gene3D" id="3.30.420.310">
    <property type="entry name" value="2-keto-3-deoxy-galactonokinase, C-terminal domain"/>
    <property type="match status" value="1"/>
</dbReference>
<dbReference type="InterPro" id="IPR007729">
    <property type="entry name" value="DGOK"/>
</dbReference>
<evidence type="ECO:0000313" key="2">
    <source>
        <dbReference type="Proteomes" id="UP000266693"/>
    </source>
</evidence>
<dbReference type="Proteomes" id="UP000266693">
    <property type="component" value="Unassembled WGS sequence"/>
</dbReference>
<keyword evidence="2" id="KW-1185">Reference proteome</keyword>
<gene>
    <name evidence="1" type="ORF">D1610_00660</name>
</gene>
<dbReference type="GO" id="GO:0008671">
    <property type="term" value="F:2-dehydro-3-deoxygalactonokinase activity"/>
    <property type="evidence" value="ECO:0007669"/>
    <property type="project" value="InterPro"/>
</dbReference>
<name>A0A396S5M7_9SPHN</name>
<keyword evidence="1" id="KW-0808">Transferase</keyword>
<dbReference type="AlphaFoldDB" id="A0A396S5M7"/>
<dbReference type="Pfam" id="PF05035">
    <property type="entry name" value="DGOK"/>
    <property type="match status" value="1"/>
</dbReference>
<evidence type="ECO:0000313" key="1">
    <source>
        <dbReference type="EMBL" id="RHW18715.1"/>
    </source>
</evidence>
<dbReference type="InterPro" id="IPR042257">
    <property type="entry name" value="DGOK_C"/>
</dbReference>
<protein>
    <submittedName>
        <fullName evidence="1">2-dehydro-3-deoxygalactonokinase</fullName>
    </submittedName>
</protein>
<organism evidence="1 2">
    <name type="scientific">Sphingomonas gilva</name>
    <dbReference type="NCBI Taxonomy" id="2305907"/>
    <lineage>
        <taxon>Bacteria</taxon>
        <taxon>Pseudomonadati</taxon>
        <taxon>Pseudomonadota</taxon>
        <taxon>Alphaproteobacteria</taxon>
        <taxon>Sphingomonadales</taxon>
        <taxon>Sphingomonadaceae</taxon>
        <taxon>Sphingomonas</taxon>
    </lineage>
</organism>
<dbReference type="GO" id="GO:0034194">
    <property type="term" value="P:D-galactonate catabolic process"/>
    <property type="evidence" value="ECO:0007669"/>
    <property type="project" value="InterPro"/>
</dbReference>
<dbReference type="RefSeq" id="WP_118862222.1">
    <property type="nucleotide sequence ID" value="NZ_QWLV01000001.1"/>
</dbReference>
<reference evidence="1 2" key="1">
    <citation type="submission" date="2018-08" db="EMBL/GenBank/DDBJ databases">
        <title>The multiple taxonomic identification of Sphingomonas gilva.</title>
        <authorList>
            <person name="Zhu D."/>
            <person name="Zheng S."/>
        </authorList>
    </citation>
    <scope>NUCLEOTIDE SEQUENCE [LARGE SCALE GENOMIC DNA]</scope>
    <source>
        <strain evidence="1 2">ZDH117</strain>
    </source>
</reference>
<proteinExistence type="predicted"/>
<dbReference type="InterPro" id="IPR042258">
    <property type="entry name" value="DGOK_N"/>
</dbReference>
<comment type="caution">
    <text evidence="1">The sequence shown here is derived from an EMBL/GenBank/DDBJ whole genome shotgun (WGS) entry which is preliminary data.</text>
</comment>
<accession>A0A396S5M7</accession>